<proteinExistence type="predicted"/>
<dbReference type="PANTHER" id="PTHR44103">
    <property type="entry name" value="PROPROTEIN CONVERTASE P"/>
    <property type="match status" value="1"/>
</dbReference>
<dbReference type="EMBL" id="PVNL01000111">
    <property type="protein sequence ID" value="PRQ02711.1"/>
    <property type="molecule type" value="Genomic_DNA"/>
</dbReference>
<gene>
    <name evidence="2" type="ORF">ENSA7_55400</name>
</gene>
<feature type="signal peptide" evidence="1">
    <location>
        <begin position="1"/>
        <end position="30"/>
    </location>
</feature>
<reference evidence="2 3" key="1">
    <citation type="submission" date="2018-03" db="EMBL/GenBank/DDBJ databases">
        <title>Draft Genome Sequences of the Obligatory Marine Myxobacteria Enhygromyxa salina SWB007.</title>
        <authorList>
            <person name="Poehlein A."/>
            <person name="Moghaddam J.A."/>
            <person name="Harms H."/>
            <person name="Alanjari M."/>
            <person name="Koenig G.M."/>
            <person name="Daniel R."/>
            <person name="Schaeberle T.F."/>
        </authorList>
    </citation>
    <scope>NUCLEOTIDE SEQUENCE [LARGE SCALE GENOMIC DNA]</scope>
    <source>
        <strain evidence="2 3">SWB007</strain>
    </source>
</reference>
<dbReference type="AlphaFoldDB" id="A0A2S9YCH5"/>
<evidence type="ECO:0008006" key="4">
    <source>
        <dbReference type="Google" id="ProtNLM"/>
    </source>
</evidence>
<keyword evidence="1" id="KW-0732">Signal</keyword>
<dbReference type="PROSITE" id="PS51257">
    <property type="entry name" value="PROKAR_LIPOPROTEIN"/>
    <property type="match status" value="1"/>
</dbReference>
<dbReference type="Proteomes" id="UP000238823">
    <property type="component" value="Unassembled WGS sequence"/>
</dbReference>
<accession>A0A2S9YCH5</accession>
<evidence type="ECO:0000256" key="1">
    <source>
        <dbReference type="SAM" id="SignalP"/>
    </source>
</evidence>
<dbReference type="InterPro" id="IPR028994">
    <property type="entry name" value="Integrin_alpha_N"/>
</dbReference>
<organism evidence="2 3">
    <name type="scientific">Enhygromyxa salina</name>
    <dbReference type="NCBI Taxonomy" id="215803"/>
    <lineage>
        <taxon>Bacteria</taxon>
        <taxon>Pseudomonadati</taxon>
        <taxon>Myxococcota</taxon>
        <taxon>Polyangia</taxon>
        <taxon>Nannocystales</taxon>
        <taxon>Nannocystaceae</taxon>
        <taxon>Enhygromyxa</taxon>
    </lineage>
</organism>
<dbReference type="SUPFAM" id="SSF69318">
    <property type="entry name" value="Integrin alpha N-terminal domain"/>
    <property type="match status" value="1"/>
</dbReference>
<sequence length="460" mass="48525">MRPLNPSAWNLFKPLSLGALALAACGPGAAEDDAGTTTTQGNDTTTSYTTTYSTFTTYSTLTTYSTYTTYSDYSDNWDDYYDPCNYCAPDEMCKDGECYVPDCEDSLDCRDGLACIDSICTQVPQALACGTWATLEIAIPALDDVLDMQFVDVDNDGAQELVMLTLAGVSVLDDDLSLTDSAWVEPGQFTQMIAMRVDEDEFVDLAFTEPESGTLRTMLGNGNGTFGNEFTEVLEAITGGFGLDLDLNGQDELVGLINGMPASIEGVGEAGVVVSLTPTEAHQHVHHGDNDGDGEQDLLLAGLASDMLAQSASWVLQQGGSWQPSGPAVGLNLDQPQQWGAFDLDGDGLDDAFSAAPSLGVVVMQSWSGGKLAAATVPETELAWILGAEFDGTNGEEVLLGTPVPRLVQRLNSDPLGCHYPLEGFPAGGERAVAGDFDGDGIDEVAVLVGGVVHLRVSDS</sequence>
<dbReference type="PANTHER" id="PTHR44103:SF1">
    <property type="entry name" value="PROPROTEIN CONVERTASE P"/>
    <property type="match status" value="1"/>
</dbReference>
<name>A0A2S9YCH5_9BACT</name>
<feature type="chain" id="PRO_5015752856" description="FG-GAP repeat protein" evidence="1">
    <location>
        <begin position="31"/>
        <end position="460"/>
    </location>
</feature>
<comment type="caution">
    <text evidence="2">The sequence shown here is derived from an EMBL/GenBank/DDBJ whole genome shotgun (WGS) entry which is preliminary data.</text>
</comment>
<evidence type="ECO:0000313" key="3">
    <source>
        <dbReference type="Proteomes" id="UP000238823"/>
    </source>
</evidence>
<protein>
    <recommendedName>
        <fullName evidence="4">FG-GAP repeat protein</fullName>
    </recommendedName>
</protein>
<dbReference type="RefSeq" id="WP_106092419.1">
    <property type="nucleotide sequence ID" value="NZ_PVNL01000111.1"/>
</dbReference>
<evidence type="ECO:0000313" key="2">
    <source>
        <dbReference type="EMBL" id="PRQ02711.1"/>
    </source>
</evidence>